<evidence type="ECO:0000256" key="1">
    <source>
        <dbReference type="ARBA" id="ARBA00023002"/>
    </source>
</evidence>
<reference evidence="3 4" key="1">
    <citation type="journal article" date="2010" name="Stand. Genomic Sci.">
        <title>Complete genome sequence of Intrasporangium calvum type strain (7 KIP).</title>
        <authorList>
            <person name="Del Rio T.G."/>
            <person name="Chertkov O."/>
            <person name="Yasawong M."/>
            <person name="Lucas S."/>
            <person name="Deshpande S."/>
            <person name="Cheng J.F."/>
            <person name="Detter C."/>
            <person name="Tapia R."/>
            <person name="Han C."/>
            <person name="Goodwin L."/>
            <person name="Pitluck S."/>
            <person name="Liolios K."/>
            <person name="Ivanova N."/>
            <person name="Mavromatis K."/>
            <person name="Pati A."/>
            <person name="Chen A."/>
            <person name="Palaniappan K."/>
            <person name="Land M."/>
            <person name="Hauser L."/>
            <person name="Chang Y.J."/>
            <person name="Jeffries C.D."/>
            <person name="Rohde M."/>
            <person name="Pukall R."/>
            <person name="Sikorski J."/>
            <person name="Goker M."/>
            <person name="Woyke T."/>
            <person name="Bristow J."/>
            <person name="Eisen J.A."/>
            <person name="Markowitz V."/>
            <person name="Hugenholtz P."/>
            <person name="Kyrpides N.C."/>
            <person name="Klenk H.P."/>
            <person name="Lapidus A."/>
        </authorList>
    </citation>
    <scope>NUCLEOTIDE SEQUENCE [LARGE SCALE GENOMIC DNA]</scope>
    <source>
        <strain evidence="4">ATCC 23552 / DSM 43043 / JCM 3097 / NBRC 12989 / 7 KIP</strain>
    </source>
</reference>
<organism evidence="3 4">
    <name type="scientific">Intrasporangium calvum (strain ATCC 23552 / DSM 43043 / JCM 3097 / NBRC 12989 / NCIMB 10167 / NRRL B-3866 / 7 KIP)</name>
    <dbReference type="NCBI Taxonomy" id="710696"/>
    <lineage>
        <taxon>Bacteria</taxon>
        <taxon>Bacillati</taxon>
        <taxon>Actinomycetota</taxon>
        <taxon>Actinomycetes</taxon>
        <taxon>Micrococcales</taxon>
        <taxon>Intrasporangiaceae</taxon>
        <taxon>Intrasporangium</taxon>
    </lineage>
</organism>
<dbReference type="Pfam" id="PF01266">
    <property type="entry name" value="DAO"/>
    <property type="match status" value="1"/>
</dbReference>
<sequence>MTSRAAPTRYDVVVIGGGMAGASAAHELSLDHSVLLVEMESTLGHHATGRSAAMYLETYGGPEVRALTLGSRPFLEDPPEGFDRPLMSSRPLLQVARPGRGEVIDALHEQVRHLVPAARVVDAVAAGLLCPILRPGAVAKGLLEPDAMELDVHAIHQGYLRGLRARGGTVVRSARVAHLERSGDTWVVHTAAGPAARGRIVVNAAGAWADEVAVAAGAAPVGLTARRRTVFTIGAGHVTGSDRLPLLYDVDESFYVKPEGRQLLCSPADRTPVTPGDAKADTVQIARALDEIRAFTTVDARSVLTSWAGLRTFAPDEQFVIGFDPVAPGLFWLAGQGGYGIQTAPATARLAATLVRGQAAPDDLVQLGLHAAAVSPARFHWRTAAPSPPGRRDG</sequence>
<name>E6SBM5_INTC7</name>
<feature type="domain" description="FAD dependent oxidoreductase" evidence="2">
    <location>
        <begin position="11"/>
        <end position="353"/>
    </location>
</feature>
<proteinExistence type="predicted"/>
<dbReference type="AlphaFoldDB" id="E6SBM5"/>
<protein>
    <submittedName>
        <fullName evidence="3">FAD dependent oxidoreductase</fullName>
    </submittedName>
</protein>
<dbReference type="InterPro" id="IPR006076">
    <property type="entry name" value="FAD-dep_OxRdtase"/>
</dbReference>
<dbReference type="STRING" id="710696.Intca_0824"/>
<dbReference type="Proteomes" id="UP000008914">
    <property type="component" value="Chromosome"/>
</dbReference>
<dbReference type="KEGG" id="ica:Intca_0824"/>
<dbReference type="EMBL" id="CP002343">
    <property type="protein sequence ID" value="ADU47356.1"/>
    <property type="molecule type" value="Genomic_DNA"/>
</dbReference>
<dbReference type="GO" id="GO:0016491">
    <property type="term" value="F:oxidoreductase activity"/>
    <property type="evidence" value="ECO:0007669"/>
    <property type="project" value="UniProtKB-KW"/>
</dbReference>
<dbReference type="GO" id="GO:0005737">
    <property type="term" value="C:cytoplasm"/>
    <property type="evidence" value="ECO:0007669"/>
    <property type="project" value="TreeGrafter"/>
</dbReference>
<dbReference type="PANTHER" id="PTHR13847">
    <property type="entry name" value="SARCOSINE DEHYDROGENASE-RELATED"/>
    <property type="match status" value="1"/>
</dbReference>
<dbReference type="PANTHER" id="PTHR13847:SF287">
    <property type="entry name" value="FAD-DEPENDENT OXIDOREDUCTASE DOMAIN-CONTAINING PROTEIN 1"/>
    <property type="match status" value="1"/>
</dbReference>
<dbReference type="HOGENOM" id="CLU_007884_4_2_11"/>
<dbReference type="Gene3D" id="3.30.9.10">
    <property type="entry name" value="D-Amino Acid Oxidase, subunit A, domain 2"/>
    <property type="match status" value="1"/>
</dbReference>
<dbReference type="InterPro" id="IPR036188">
    <property type="entry name" value="FAD/NAD-bd_sf"/>
</dbReference>
<dbReference type="RefSeq" id="WP_013491675.1">
    <property type="nucleotide sequence ID" value="NC_014830.1"/>
</dbReference>
<evidence type="ECO:0000313" key="3">
    <source>
        <dbReference type="EMBL" id="ADU47356.1"/>
    </source>
</evidence>
<dbReference type="eggNOG" id="COG0665">
    <property type="taxonomic scope" value="Bacteria"/>
</dbReference>
<evidence type="ECO:0000259" key="2">
    <source>
        <dbReference type="Pfam" id="PF01266"/>
    </source>
</evidence>
<keyword evidence="1" id="KW-0560">Oxidoreductase</keyword>
<accession>E6SBM5</accession>
<dbReference type="SUPFAM" id="SSF51905">
    <property type="entry name" value="FAD/NAD(P)-binding domain"/>
    <property type="match status" value="1"/>
</dbReference>
<dbReference type="Gene3D" id="3.50.50.60">
    <property type="entry name" value="FAD/NAD(P)-binding domain"/>
    <property type="match status" value="1"/>
</dbReference>
<gene>
    <name evidence="3" type="ordered locus">Intca_0824</name>
</gene>
<evidence type="ECO:0000313" key="4">
    <source>
        <dbReference type="Proteomes" id="UP000008914"/>
    </source>
</evidence>
<keyword evidence="4" id="KW-1185">Reference proteome</keyword>